<dbReference type="EMBL" id="NGJK01000081">
    <property type="protein sequence ID" value="RAP02628.1"/>
    <property type="molecule type" value="Genomic_DNA"/>
</dbReference>
<comment type="similarity">
    <text evidence="4">Belongs to the HMBS family.</text>
</comment>
<dbReference type="GeneID" id="3855655"/>
<dbReference type="EC" id="2.5.1.61" evidence="8"/>
<protein>
    <recommendedName>
        <fullName evidence="8">Hydroxymethylbilane synthase</fullName>
        <ecNumber evidence="8">2.5.1.61</ecNumber>
    </recommendedName>
</protein>
<dbReference type="Proteomes" id="UP000248557">
    <property type="component" value="Unassembled WGS sequence"/>
</dbReference>
<keyword evidence="5" id="KW-0808">Transferase</keyword>
<dbReference type="RefSeq" id="WP_011406908.1">
    <property type="nucleotide sequence ID" value="NZ_CATZXA010000016.1"/>
</dbReference>
<dbReference type="FunFam" id="3.40.190.10:FF:000005">
    <property type="entry name" value="Porphobilinogen deaminase"/>
    <property type="match status" value="1"/>
</dbReference>
<dbReference type="Gene3D" id="3.40.190.10">
    <property type="entry name" value="Periplasmic binding protein-like II"/>
    <property type="match status" value="2"/>
</dbReference>
<evidence type="ECO:0000256" key="6">
    <source>
        <dbReference type="ARBA" id="ARBA00023244"/>
    </source>
</evidence>
<dbReference type="SUPFAM" id="SSF54782">
    <property type="entry name" value="Porphobilinogen deaminase (hydroxymethylbilane synthase), C-terminal domain"/>
    <property type="match status" value="1"/>
</dbReference>
<dbReference type="PRINTS" id="PR00151">
    <property type="entry name" value="PORPHBDMNASE"/>
</dbReference>
<dbReference type="Gene3D" id="3.30.160.40">
    <property type="entry name" value="Porphobilinogen deaminase, C-terminal domain"/>
    <property type="match status" value="1"/>
</dbReference>
<dbReference type="AlphaFoldDB" id="A0A328Q7Z4"/>
<dbReference type="OMA" id="LWQANHI"/>
<evidence type="ECO:0000313" key="11">
    <source>
        <dbReference type="EMBL" id="RAP02628.1"/>
    </source>
</evidence>
<comment type="caution">
    <text evidence="11">The sequence shown here is derived from an EMBL/GenBank/DDBJ whole genome shotgun (WGS) entry which is preliminary data.</text>
</comment>
<dbReference type="Pfam" id="PF01379">
    <property type="entry name" value="Porphobil_deam"/>
    <property type="match status" value="1"/>
</dbReference>
<dbReference type="GO" id="GO:0005737">
    <property type="term" value="C:cytoplasm"/>
    <property type="evidence" value="ECO:0007669"/>
    <property type="project" value="UniProtKB-UniRule"/>
</dbReference>
<reference evidence="11 12" key="1">
    <citation type="submission" date="2017-05" db="EMBL/GenBank/DDBJ databases">
        <title>Host range expansion of the Methanosphaera genus to humans and monogastric animals involves recent and extensive reduction in genome content.</title>
        <authorList>
            <person name="Hoedt E.C."/>
            <person name="Volmer J.G."/>
            <person name="Parks D.H."/>
            <person name="Rosewarne C.P."/>
            <person name="Denman S.E."/>
            <person name="Mcsweeney C.S."/>
            <person name="O Cuiv P."/>
            <person name="Hugenholtz P."/>
            <person name="Tyson G.W."/>
            <person name="Morrison M."/>
        </authorList>
    </citation>
    <scope>NUCLEOTIDE SEQUENCE [LARGE SCALE GENOMIC DNA]</scope>
    <source>
        <strain evidence="11 12">PA5</strain>
    </source>
</reference>
<dbReference type="InterPro" id="IPR036803">
    <property type="entry name" value="Porphobilinogen_deaminase_C_sf"/>
</dbReference>
<dbReference type="NCBIfam" id="TIGR00212">
    <property type="entry name" value="hemC"/>
    <property type="match status" value="1"/>
</dbReference>
<evidence type="ECO:0000313" key="12">
    <source>
        <dbReference type="Proteomes" id="UP000248557"/>
    </source>
</evidence>
<evidence type="ECO:0000259" key="9">
    <source>
        <dbReference type="Pfam" id="PF01379"/>
    </source>
</evidence>
<dbReference type="InterPro" id="IPR022418">
    <property type="entry name" value="Porphobilinogen_deaminase_C"/>
</dbReference>
<keyword evidence="6" id="KW-0627">Porphyrin biosynthesis</keyword>
<evidence type="ECO:0000256" key="4">
    <source>
        <dbReference type="ARBA" id="ARBA00005638"/>
    </source>
</evidence>
<feature type="domain" description="Porphobilinogen deaminase C-terminal" evidence="10">
    <location>
        <begin position="218"/>
        <end position="287"/>
    </location>
</feature>
<evidence type="ECO:0000256" key="1">
    <source>
        <dbReference type="ARBA" id="ARBA00001916"/>
    </source>
</evidence>
<evidence type="ECO:0000256" key="2">
    <source>
        <dbReference type="ARBA" id="ARBA00002869"/>
    </source>
</evidence>
<evidence type="ECO:0000256" key="8">
    <source>
        <dbReference type="NCBIfam" id="TIGR00212"/>
    </source>
</evidence>
<dbReference type="PIRSF" id="PIRSF001438">
    <property type="entry name" value="4pyrrol_synth_OHMeBilane_synth"/>
    <property type="match status" value="1"/>
</dbReference>
<sequence length="290" mass="31998">MIVGTRGSKLATTQTKTVVKALEEITGEEIETKIIKTTGDKIKNSQLYNIDAKGIFTKELDTALIDGSIDFAVHSFKDLPSELNDQLTITAIPQREAINEVLISNYSWDELPENATLGTSSVRREAFCKLHGKKIQTKPIRGNIDTRIRKVEEGEYDATIMALAGINRLGLQEHIKEVFDEQYITPPAGQGALAVMTHKDSEYNDVISKLNHEDSRIEAMTEKAILETIGVGCQWPIGIVSKVDGNNINIHCKLLSPEGKLLADVNKTTDKNNAINTAKVIGTKLREDTL</sequence>
<comment type="function">
    <text evidence="2">Tetrapolymerization of the monopyrrole PBG into the hydroxymethylbilane pre-uroporphyrinogen in several discrete steps.</text>
</comment>
<dbReference type="GO" id="GO:0006783">
    <property type="term" value="P:heme biosynthetic process"/>
    <property type="evidence" value="ECO:0007669"/>
    <property type="project" value="TreeGrafter"/>
</dbReference>
<dbReference type="InterPro" id="IPR000860">
    <property type="entry name" value="HemC"/>
</dbReference>
<dbReference type="PANTHER" id="PTHR11557:SF0">
    <property type="entry name" value="PORPHOBILINOGEN DEAMINASE"/>
    <property type="match status" value="1"/>
</dbReference>
<comment type="pathway">
    <text evidence="3">Porphyrin-containing compound metabolism; protoporphyrin-IX biosynthesis; coproporphyrinogen-III from 5-aminolevulinate: step 2/4.</text>
</comment>
<gene>
    <name evidence="11" type="ORF">CA615_06625</name>
</gene>
<evidence type="ECO:0000256" key="7">
    <source>
        <dbReference type="ARBA" id="ARBA00048169"/>
    </source>
</evidence>
<name>A0A328Q7Z4_9EURY</name>
<proteinExistence type="inferred from homology"/>
<dbReference type="InterPro" id="IPR022417">
    <property type="entry name" value="Porphobilin_deaminase_N"/>
</dbReference>
<feature type="domain" description="Porphobilinogen deaminase N-terminal" evidence="9">
    <location>
        <begin position="2"/>
        <end position="202"/>
    </location>
</feature>
<accession>A0A328Q7Z4</accession>
<comment type="catalytic activity">
    <reaction evidence="7">
        <text>4 porphobilinogen + H2O = hydroxymethylbilane + 4 NH4(+)</text>
        <dbReference type="Rhea" id="RHEA:13185"/>
        <dbReference type="ChEBI" id="CHEBI:15377"/>
        <dbReference type="ChEBI" id="CHEBI:28938"/>
        <dbReference type="ChEBI" id="CHEBI:57845"/>
        <dbReference type="ChEBI" id="CHEBI:58126"/>
        <dbReference type="EC" id="2.5.1.61"/>
    </reaction>
</comment>
<evidence type="ECO:0000256" key="3">
    <source>
        <dbReference type="ARBA" id="ARBA00004735"/>
    </source>
</evidence>
<dbReference type="SUPFAM" id="SSF53850">
    <property type="entry name" value="Periplasmic binding protein-like II"/>
    <property type="match status" value="1"/>
</dbReference>
<dbReference type="Pfam" id="PF03900">
    <property type="entry name" value="Porphobil_deamC"/>
    <property type="match status" value="1"/>
</dbReference>
<evidence type="ECO:0000256" key="5">
    <source>
        <dbReference type="ARBA" id="ARBA00022679"/>
    </source>
</evidence>
<evidence type="ECO:0000259" key="10">
    <source>
        <dbReference type="Pfam" id="PF03900"/>
    </source>
</evidence>
<dbReference type="FunFam" id="3.40.190.10:FF:000086">
    <property type="entry name" value="Probable porphobilinogen deaminase"/>
    <property type="match status" value="1"/>
</dbReference>
<organism evidence="11 12">
    <name type="scientific">Methanosphaera stadtmanae</name>
    <dbReference type="NCBI Taxonomy" id="2317"/>
    <lineage>
        <taxon>Archaea</taxon>
        <taxon>Methanobacteriati</taxon>
        <taxon>Methanobacteriota</taxon>
        <taxon>Methanomada group</taxon>
        <taxon>Methanobacteria</taxon>
        <taxon>Methanobacteriales</taxon>
        <taxon>Methanobacteriaceae</taxon>
        <taxon>Methanosphaera</taxon>
    </lineage>
</organism>
<dbReference type="GO" id="GO:0004418">
    <property type="term" value="F:hydroxymethylbilane synthase activity"/>
    <property type="evidence" value="ECO:0007669"/>
    <property type="project" value="UniProtKB-UniRule"/>
</dbReference>
<comment type="cofactor">
    <cofactor evidence="1">
        <name>dipyrromethane</name>
        <dbReference type="ChEBI" id="CHEBI:60342"/>
    </cofactor>
</comment>
<dbReference type="PANTHER" id="PTHR11557">
    <property type="entry name" value="PORPHOBILINOGEN DEAMINASE"/>
    <property type="match status" value="1"/>
</dbReference>